<accession>A0A2I0U343</accession>
<reference evidence="2" key="1">
    <citation type="submission" date="2017-11" db="EMBL/GenBank/DDBJ databases">
        <authorList>
            <person name="Lima N.C."/>
            <person name="Parody-Merino A.M."/>
            <person name="Battley P.F."/>
            <person name="Fidler A.E."/>
            <person name="Prosdocimi F."/>
        </authorList>
    </citation>
    <scope>NUCLEOTIDE SEQUENCE [LARGE SCALE GENOMIC DNA]</scope>
</reference>
<evidence type="ECO:0000313" key="1">
    <source>
        <dbReference type="EMBL" id="PKU40383.1"/>
    </source>
</evidence>
<keyword evidence="2" id="KW-1185">Reference proteome</keyword>
<dbReference type="Proteomes" id="UP000233556">
    <property type="component" value="Unassembled WGS sequence"/>
</dbReference>
<protein>
    <submittedName>
        <fullName evidence="1">Uncharacterized protein</fullName>
    </submittedName>
</protein>
<organism evidence="1 2">
    <name type="scientific">Limosa lapponica baueri</name>
    <dbReference type="NCBI Taxonomy" id="1758121"/>
    <lineage>
        <taxon>Eukaryota</taxon>
        <taxon>Metazoa</taxon>
        <taxon>Chordata</taxon>
        <taxon>Craniata</taxon>
        <taxon>Vertebrata</taxon>
        <taxon>Euteleostomi</taxon>
        <taxon>Archelosauria</taxon>
        <taxon>Archosauria</taxon>
        <taxon>Dinosauria</taxon>
        <taxon>Saurischia</taxon>
        <taxon>Theropoda</taxon>
        <taxon>Coelurosauria</taxon>
        <taxon>Aves</taxon>
        <taxon>Neognathae</taxon>
        <taxon>Neoaves</taxon>
        <taxon>Charadriiformes</taxon>
        <taxon>Scolopacidae</taxon>
        <taxon>Limosa</taxon>
    </lineage>
</organism>
<sequence length="189" mass="20812">MRGPKLDVLLEVGPHQCQVQGDNHFPSPASHTIRVTSQDAVGLLDHLGTLLAHVQPRVDQHPQGYFCQAALQPLFPKRVALHGVVLTQVQDPAIGLIESHTIGLSPLIQPVQIPLQSHPTLDQVDTPTNLVLGCQSPLMTGRQLDLIPFTTTVWAWPSSQFFNQSKVLLSKPWAVSPGECCEKPYQRPY</sequence>
<proteinExistence type="predicted"/>
<dbReference type="OrthoDB" id="418242at2759"/>
<dbReference type="EMBL" id="KZ506285">
    <property type="protein sequence ID" value="PKU40383.1"/>
    <property type="molecule type" value="Genomic_DNA"/>
</dbReference>
<evidence type="ECO:0000313" key="2">
    <source>
        <dbReference type="Proteomes" id="UP000233556"/>
    </source>
</evidence>
<reference evidence="2" key="2">
    <citation type="submission" date="2017-12" db="EMBL/GenBank/DDBJ databases">
        <title>Genome sequence of the Bar-tailed Godwit (Limosa lapponica baueri).</title>
        <authorList>
            <person name="Lima N.C.B."/>
            <person name="Parody-Merino A.M."/>
            <person name="Battley P.F."/>
            <person name="Fidler A.E."/>
            <person name="Prosdocimi F."/>
        </authorList>
    </citation>
    <scope>NUCLEOTIDE SEQUENCE [LARGE SCALE GENOMIC DNA]</scope>
</reference>
<gene>
    <name evidence="1" type="ORF">llap_9314</name>
</gene>
<name>A0A2I0U343_LIMLA</name>
<dbReference type="AlphaFoldDB" id="A0A2I0U343"/>